<gene>
    <name evidence="1" type="ORF">CCMP2556_LOCUS35567</name>
</gene>
<sequence>MGKRFPFRCLLCRSGTQPHGRVAELHAAKSKSVKYFLHKHLNSATHRQNVIKLQGESKDNYVPCEGMMVNDRLSAGLLFEYRREFETWVSMSNLKMFAKHIYWQEPNAGGWFIRHQKCLKQCPAMPSSIRSMCQECKQLSSPHAVPKVVAKFATKFLFAKLLGARLFQGTDGVKEVEQEIRESRIFSSDPARAESIMRLSNADLQQFVRNPWLKTPKEWIGENEANFMACVVKPALSLTVTNMPDCFADVISRFAVWMHNKETSETDKANMRVAAGVLQGRLQHHPLLHGIALQSLRMADKHNRGILNMRGRRFMESPLEKKLITDVTATRTPSFLRTIQWGKLWTDTTQARSHGLPPVAYARVNAMSDKLNALLCNPFYLVVDADVAMEDMVVPWSLAGFCVHNVVVALCVAPALHKRMTLKERCSAALAGFLCLDLFQMCAHQTCVKMKLPKGSCFLAPQTVHNLQGTALATVVICATKDTGFEPWSFGHCRLSEISVEEYFGMLRSRSSNSQLSTRGYFYASALQAMRSNHALNKTKRKPEAQNGQSRLTELEPIAGHFS</sequence>
<reference evidence="1 2" key="1">
    <citation type="submission" date="2024-02" db="EMBL/GenBank/DDBJ databases">
        <authorList>
            <person name="Chen Y."/>
            <person name="Shah S."/>
            <person name="Dougan E. K."/>
            <person name="Thang M."/>
            <person name="Chan C."/>
        </authorList>
    </citation>
    <scope>NUCLEOTIDE SEQUENCE [LARGE SCALE GENOMIC DNA]</scope>
</reference>
<evidence type="ECO:0000313" key="1">
    <source>
        <dbReference type="EMBL" id="CAK9072306.1"/>
    </source>
</evidence>
<dbReference type="EMBL" id="CAXAMN010022729">
    <property type="protein sequence ID" value="CAK9072306.1"/>
    <property type="molecule type" value="Genomic_DNA"/>
</dbReference>
<organism evidence="1 2">
    <name type="scientific">Durusdinium trenchii</name>
    <dbReference type="NCBI Taxonomy" id="1381693"/>
    <lineage>
        <taxon>Eukaryota</taxon>
        <taxon>Sar</taxon>
        <taxon>Alveolata</taxon>
        <taxon>Dinophyceae</taxon>
        <taxon>Suessiales</taxon>
        <taxon>Symbiodiniaceae</taxon>
        <taxon>Durusdinium</taxon>
    </lineage>
</organism>
<protein>
    <submittedName>
        <fullName evidence="1">Uncharacterized protein</fullName>
    </submittedName>
</protein>
<accession>A0ABP0P9E0</accession>
<keyword evidence="2" id="KW-1185">Reference proteome</keyword>
<dbReference type="Proteomes" id="UP001642484">
    <property type="component" value="Unassembled WGS sequence"/>
</dbReference>
<proteinExistence type="predicted"/>
<comment type="caution">
    <text evidence="1">The sequence shown here is derived from an EMBL/GenBank/DDBJ whole genome shotgun (WGS) entry which is preliminary data.</text>
</comment>
<evidence type="ECO:0000313" key="2">
    <source>
        <dbReference type="Proteomes" id="UP001642484"/>
    </source>
</evidence>
<name>A0ABP0P9E0_9DINO</name>